<gene>
    <name evidence="10" type="ORF">XA68_15308</name>
</gene>
<dbReference type="PANTHER" id="PTHR11705">
    <property type="entry name" value="PROTEASE FAMILY M14 CARBOXYPEPTIDASE A,B"/>
    <property type="match status" value="1"/>
</dbReference>
<keyword evidence="6" id="KW-0482">Metalloprotease</keyword>
<feature type="signal peptide" evidence="8">
    <location>
        <begin position="1"/>
        <end position="19"/>
    </location>
</feature>
<feature type="domain" description="Peptidase M14" evidence="9">
    <location>
        <begin position="76"/>
        <end position="433"/>
    </location>
</feature>
<evidence type="ECO:0000256" key="5">
    <source>
        <dbReference type="ARBA" id="ARBA00022833"/>
    </source>
</evidence>
<evidence type="ECO:0000256" key="1">
    <source>
        <dbReference type="ARBA" id="ARBA00001947"/>
    </source>
</evidence>
<evidence type="ECO:0000259" key="9">
    <source>
        <dbReference type="PROSITE" id="PS52035"/>
    </source>
</evidence>
<dbReference type="SUPFAM" id="SSF53187">
    <property type="entry name" value="Zn-dependent exopeptidases"/>
    <property type="match status" value="1"/>
</dbReference>
<organism evidence="10 11">
    <name type="scientific">Ophiocordyceps unilateralis</name>
    <name type="common">Zombie-ant fungus</name>
    <name type="synonym">Torrubia unilateralis</name>
    <dbReference type="NCBI Taxonomy" id="268505"/>
    <lineage>
        <taxon>Eukaryota</taxon>
        <taxon>Fungi</taxon>
        <taxon>Dikarya</taxon>
        <taxon>Ascomycota</taxon>
        <taxon>Pezizomycotina</taxon>
        <taxon>Sordariomycetes</taxon>
        <taxon>Hypocreomycetidae</taxon>
        <taxon>Hypocreales</taxon>
        <taxon>Ophiocordycipitaceae</taxon>
        <taxon>Ophiocordyceps</taxon>
    </lineage>
</organism>
<dbReference type="OrthoDB" id="3626597at2759"/>
<dbReference type="GO" id="GO:0004181">
    <property type="term" value="F:metallocarboxypeptidase activity"/>
    <property type="evidence" value="ECO:0007669"/>
    <property type="project" value="InterPro"/>
</dbReference>
<dbReference type="EMBL" id="LAZP02000433">
    <property type="protein sequence ID" value="PFH57265.1"/>
    <property type="molecule type" value="Genomic_DNA"/>
</dbReference>
<evidence type="ECO:0000256" key="3">
    <source>
        <dbReference type="ARBA" id="ARBA00022670"/>
    </source>
</evidence>
<dbReference type="GO" id="GO:0008270">
    <property type="term" value="F:zinc ion binding"/>
    <property type="evidence" value="ECO:0007669"/>
    <property type="project" value="InterPro"/>
</dbReference>
<comment type="caution">
    <text evidence="10">The sequence shown here is derived from an EMBL/GenBank/DDBJ whole genome shotgun (WGS) entry which is preliminary data.</text>
</comment>
<evidence type="ECO:0000256" key="2">
    <source>
        <dbReference type="ARBA" id="ARBA00005988"/>
    </source>
</evidence>
<accession>A0A2A9P6X8</accession>
<dbReference type="GO" id="GO:0006508">
    <property type="term" value="P:proteolysis"/>
    <property type="evidence" value="ECO:0007669"/>
    <property type="project" value="UniProtKB-KW"/>
</dbReference>
<name>A0A2A9P6X8_OPHUN</name>
<dbReference type="STRING" id="268505.A0A2A9P6X8"/>
<sequence>MKPATIILLATHFALYTSGYLNPDEGDAGSTIVHQQPSIEEMTTAGVSYFPVGRGDRFRNVVPRGFGSTADFEAASILSVTEIESALQGLQKTYPDKMMLNTTGIKTHEGRDIFVAVMGSDSPRVLLVSGIHGRDRGGPDNLVYLMSDLLWADRNNASLHYDSKEYSIDQVRQILAAGIALIPSANPDGLNYDQTTNSCWRKNRRPATNRKEVGVDINVNFNVFWDFENMFHQNTTKIAMSRDARKQNYVGPEPLSEPETRSIYNLLRDMTSLSWYLDLHSVRGEVLYSWGDDSSQTEDPSMNHLNATYNRQRGIPDDAYREYLEPEDFYAQKSVAERMVEVMNSVGDEAFYQAAESASLYASPGSTDEAMAKYYSRKCGANRINVVRLNFGKEVDTLICQDFFYPDAHKYHQNLLQTTVGLMEFLLNAAGQAGERKLYHC</sequence>
<reference evidence="10 11" key="1">
    <citation type="journal article" date="2015" name="BMC Genomics">
        <title>Gene expression during zombie ant biting behavior reflects the complexity underlying fungal parasitic behavioral manipulation.</title>
        <authorList>
            <person name="de Bekker C."/>
            <person name="Ohm R.A."/>
            <person name="Loreto R.G."/>
            <person name="Sebastian A."/>
            <person name="Albert I."/>
            <person name="Merrow M."/>
            <person name="Brachmann A."/>
            <person name="Hughes D.P."/>
        </authorList>
    </citation>
    <scope>NUCLEOTIDE SEQUENCE [LARGE SCALE GENOMIC DNA]</scope>
    <source>
        <strain evidence="10 11">SC16a</strain>
    </source>
</reference>
<dbReference type="Pfam" id="PF00246">
    <property type="entry name" value="Peptidase_M14"/>
    <property type="match status" value="1"/>
</dbReference>
<evidence type="ECO:0000256" key="8">
    <source>
        <dbReference type="SAM" id="SignalP"/>
    </source>
</evidence>
<proteinExistence type="inferred from homology"/>
<evidence type="ECO:0000313" key="11">
    <source>
        <dbReference type="Proteomes" id="UP000037136"/>
    </source>
</evidence>
<dbReference type="SMART" id="SM00631">
    <property type="entry name" value="Zn_pept"/>
    <property type="match status" value="1"/>
</dbReference>
<keyword evidence="5" id="KW-0862">Zinc</keyword>
<keyword evidence="4" id="KW-0378">Hydrolase</keyword>
<evidence type="ECO:0000256" key="7">
    <source>
        <dbReference type="PROSITE-ProRule" id="PRU01379"/>
    </source>
</evidence>
<reference evidence="10 11" key="2">
    <citation type="journal article" date="2017" name="Sci. Rep.">
        <title>Ant-infecting Ophiocordyceps genomes reveal a high diversity of potential behavioral manipulation genes and a possible major role for enterotoxins.</title>
        <authorList>
            <person name="de Bekker C."/>
            <person name="Ohm R.A."/>
            <person name="Evans H.C."/>
            <person name="Brachmann A."/>
            <person name="Hughes D.P."/>
        </authorList>
    </citation>
    <scope>NUCLEOTIDE SEQUENCE [LARGE SCALE GENOMIC DNA]</scope>
    <source>
        <strain evidence="10 11">SC16a</strain>
    </source>
</reference>
<dbReference type="AlphaFoldDB" id="A0A2A9P6X8"/>
<dbReference type="Gene3D" id="3.40.630.10">
    <property type="entry name" value="Zn peptidases"/>
    <property type="match status" value="1"/>
</dbReference>
<dbReference type="Proteomes" id="UP000037136">
    <property type="component" value="Unassembled WGS sequence"/>
</dbReference>
<dbReference type="PROSITE" id="PS52035">
    <property type="entry name" value="PEPTIDASE_M14"/>
    <property type="match status" value="1"/>
</dbReference>
<dbReference type="PANTHER" id="PTHR11705:SF143">
    <property type="entry name" value="SLL0236 PROTEIN"/>
    <property type="match status" value="1"/>
</dbReference>
<evidence type="ECO:0000256" key="6">
    <source>
        <dbReference type="ARBA" id="ARBA00023049"/>
    </source>
</evidence>
<comment type="similarity">
    <text evidence="2 7">Belongs to the peptidase M14 family.</text>
</comment>
<dbReference type="InterPro" id="IPR000834">
    <property type="entry name" value="Peptidase_M14"/>
</dbReference>
<evidence type="ECO:0000313" key="10">
    <source>
        <dbReference type="EMBL" id="PFH57265.1"/>
    </source>
</evidence>
<keyword evidence="3" id="KW-0645">Protease</keyword>
<keyword evidence="8" id="KW-0732">Signal</keyword>
<keyword evidence="11" id="KW-1185">Reference proteome</keyword>
<feature type="chain" id="PRO_5012676508" description="Peptidase M14 domain-containing protein" evidence="8">
    <location>
        <begin position="20"/>
        <end position="441"/>
    </location>
</feature>
<protein>
    <recommendedName>
        <fullName evidence="9">Peptidase M14 domain-containing protein</fullName>
    </recommendedName>
</protein>
<comment type="caution">
    <text evidence="7">Lacks conserved residue(s) required for the propagation of feature annotation.</text>
</comment>
<comment type="cofactor">
    <cofactor evidence="1">
        <name>Zn(2+)</name>
        <dbReference type="ChEBI" id="CHEBI:29105"/>
    </cofactor>
</comment>
<evidence type="ECO:0000256" key="4">
    <source>
        <dbReference type="ARBA" id="ARBA00022801"/>
    </source>
</evidence>